<dbReference type="CDD" id="cd17253">
    <property type="entry name" value="RMtype1_S_Eco933I-TRD2-CR2_like"/>
    <property type="match status" value="1"/>
</dbReference>
<sequence>MMTLQERVHSAPMPSGWKLDKLHQTLKVRRGNKNAGMREDNLLSLSYGRIIRKDIDTDGGLLPESFETYQVVEAGDIIMRLTDLQNDKRSLRQGLAKERGIITSAYDALEVIRDNEPRFWAYALLALDLAKYYYSLGGGVRQSVKFSDFPNEWIYRPDLPTQKQIAAFLDRETARIDELIAKKERLVEVLADARFSAISRAVTVGLDQGRQLVDTNNKYIPQVPEGWTVWRLKHLARAFGGITLGRKLDAAEPTVSTPYLRVANVQAGWLDLSDVAEIEATAKERKRYALKAGDILMNEGGDNDKLGRGAVWNAPFAPCITQNHVFFVRPEDTRFSEWISLATNARYARDFFFLHSNQSTNLASVSKTNLERFPVAIPPFEEMQSTLSDLTARLNLMKQTTKATRTSIDRLREYRAALITAAVTGQIDVDSYGKASATSATLDQIEKEMQ</sequence>
<evidence type="ECO:0000313" key="6">
    <source>
        <dbReference type="Proteomes" id="UP000183974"/>
    </source>
</evidence>
<feature type="domain" description="Type I restriction modification DNA specificity" evidence="4">
    <location>
        <begin position="224"/>
        <end position="400"/>
    </location>
</feature>
<dbReference type="OrthoDB" id="512700at2"/>
<evidence type="ECO:0000256" key="3">
    <source>
        <dbReference type="ARBA" id="ARBA00023125"/>
    </source>
</evidence>
<dbReference type="Proteomes" id="UP000183974">
    <property type="component" value="Unassembled WGS sequence"/>
</dbReference>
<dbReference type="PANTHER" id="PTHR30408:SF12">
    <property type="entry name" value="TYPE I RESTRICTION ENZYME MJAVIII SPECIFICITY SUBUNIT"/>
    <property type="match status" value="1"/>
</dbReference>
<keyword evidence="3" id="KW-0238">DNA-binding</keyword>
<proteinExistence type="inferred from homology"/>
<dbReference type="Pfam" id="PF01420">
    <property type="entry name" value="Methylase_S"/>
    <property type="match status" value="1"/>
</dbReference>
<keyword evidence="6" id="KW-1185">Reference proteome</keyword>
<comment type="similarity">
    <text evidence="1">Belongs to the type-I restriction system S methylase family.</text>
</comment>
<dbReference type="InterPro" id="IPR000055">
    <property type="entry name" value="Restrct_endonuc_typeI_TRD"/>
</dbReference>
<keyword evidence="2" id="KW-0680">Restriction system</keyword>
<evidence type="ECO:0000259" key="4">
    <source>
        <dbReference type="Pfam" id="PF01420"/>
    </source>
</evidence>
<dbReference type="Gene3D" id="3.90.220.20">
    <property type="entry name" value="DNA methylase specificity domains"/>
    <property type="match status" value="2"/>
</dbReference>
<organism evidence="5 6">
    <name type="scientific">Roseovarius pacificus</name>
    <dbReference type="NCBI Taxonomy" id="337701"/>
    <lineage>
        <taxon>Bacteria</taxon>
        <taxon>Pseudomonadati</taxon>
        <taxon>Pseudomonadota</taxon>
        <taxon>Alphaproteobacteria</taxon>
        <taxon>Rhodobacterales</taxon>
        <taxon>Roseobacteraceae</taxon>
        <taxon>Roseovarius</taxon>
    </lineage>
</organism>
<evidence type="ECO:0000256" key="2">
    <source>
        <dbReference type="ARBA" id="ARBA00022747"/>
    </source>
</evidence>
<evidence type="ECO:0000256" key="1">
    <source>
        <dbReference type="ARBA" id="ARBA00010923"/>
    </source>
</evidence>
<accession>A0A1M7HCW0</accession>
<dbReference type="PANTHER" id="PTHR30408">
    <property type="entry name" value="TYPE-1 RESTRICTION ENZYME ECOKI SPECIFICITY PROTEIN"/>
    <property type="match status" value="1"/>
</dbReference>
<name>A0A1M7HCW0_9RHOB</name>
<reference evidence="5 6" key="1">
    <citation type="submission" date="2016-11" db="EMBL/GenBank/DDBJ databases">
        <authorList>
            <person name="Jaros S."/>
            <person name="Januszkiewicz K."/>
            <person name="Wedrychowicz H."/>
        </authorList>
    </citation>
    <scope>NUCLEOTIDE SEQUENCE [LARGE SCALE GENOMIC DNA]</scope>
    <source>
        <strain evidence="5 6">DSM 29589</strain>
    </source>
</reference>
<dbReference type="InterPro" id="IPR044946">
    <property type="entry name" value="Restrct_endonuc_typeI_TRD_sf"/>
</dbReference>
<protein>
    <submittedName>
        <fullName evidence="5">Type I restriction enzyme, S subunit</fullName>
    </submittedName>
</protein>
<dbReference type="AlphaFoldDB" id="A0A1M7HCW0"/>
<evidence type="ECO:0000313" key="5">
    <source>
        <dbReference type="EMBL" id="SHM26256.1"/>
    </source>
</evidence>
<dbReference type="SUPFAM" id="SSF116734">
    <property type="entry name" value="DNA methylase specificity domain"/>
    <property type="match status" value="2"/>
</dbReference>
<dbReference type="GO" id="GO:0009307">
    <property type="term" value="P:DNA restriction-modification system"/>
    <property type="evidence" value="ECO:0007669"/>
    <property type="project" value="UniProtKB-KW"/>
</dbReference>
<dbReference type="EMBL" id="FRBR01000012">
    <property type="protein sequence ID" value="SHM26256.1"/>
    <property type="molecule type" value="Genomic_DNA"/>
</dbReference>
<dbReference type="RefSeq" id="WP_084729242.1">
    <property type="nucleotide sequence ID" value="NZ_BMLR01000008.1"/>
</dbReference>
<dbReference type="STRING" id="337701.SAMN05444398_11288"/>
<dbReference type="GO" id="GO:0003677">
    <property type="term" value="F:DNA binding"/>
    <property type="evidence" value="ECO:0007669"/>
    <property type="project" value="UniProtKB-KW"/>
</dbReference>
<dbReference type="InterPro" id="IPR052021">
    <property type="entry name" value="Type-I_RS_S_subunit"/>
</dbReference>
<gene>
    <name evidence="5" type="ORF">SAMN05444398_11288</name>
</gene>